<reference evidence="3" key="1">
    <citation type="submission" date="2016-11" db="EMBL/GenBank/DDBJ databases">
        <authorList>
            <person name="Varghese N."/>
            <person name="Submissions S."/>
        </authorList>
    </citation>
    <scope>NUCLEOTIDE SEQUENCE [LARGE SCALE GENOMIC DNA]</scope>
    <source>
        <strain evidence="3">DSM 45627</strain>
    </source>
</reference>
<evidence type="ECO:0000256" key="1">
    <source>
        <dbReference type="SAM" id="MobiDB-lite"/>
    </source>
</evidence>
<dbReference type="InterPro" id="IPR050509">
    <property type="entry name" value="CoA-transferase_III"/>
</dbReference>
<dbReference type="AlphaFoldDB" id="A0A1M5D388"/>
<dbReference type="PANTHER" id="PTHR48228:SF5">
    <property type="entry name" value="ALPHA-METHYLACYL-COA RACEMASE"/>
    <property type="match status" value="1"/>
</dbReference>
<sequence>MPGPLESVRVVELPAIGPVPMAAMLLADLGAEVIRIDKLGRDDSLAGVMNASPMGRGRRSLGLDLRRPGAAEVLLRLVERSDALIEGFRPGVAERLGIGPDDALARNPRLVYGRMTGWGQYGPLAATAGHDLTYLAVTGLLHGIGPADGPPVPPVNYVADFGGGSMFLVSGVLAALLHARTSGAGQVIDAAMTEGASYLGSMTRAMVSMGGWQDRREANLLDGGSPNYRCYETSDGKWLAVGPLEPQFWATLVTTLGREVEGTPGPYDPAQWDACRQWLTETFLTRTRDEWAELFAPLDACVAPVLTLAEALEHPHNVARGSYTEVSGAPMPGPAPSFSRTPGAAGTVPRSGADSAAVLAELGYSDTALAELRDAGAIG</sequence>
<gene>
    <name evidence="2" type="ORF">SAMN05443575_0441</name>
</gene>
<dbReference type="SUPFAM" id="SSF89796">
    <property type="entry name" value="CoA-transferase family III (CaiB/BaiF)"/>
    <property type="match status" value="1"/>
</dbReference>
<evidence type="ECO:0000313" key="2">
    <source>
        <dbReference type="EMBL" id="SHF61441.1"/>
    </source>
</evidence>
<dbReference type="InterPro" id="IPR044855">
    <property type="entry name" value="CoA-Trfase_III_dom3_sf"/>
</dbReference>
<dbReference type="InterPro" id="IPR003673">
    <property type="entry name" value="CoA-Trfase_fam_III"/>
</dbReference>
<feature type="region of interest" description="Disordered" evidence="1">
    <location>
        <begin position="325"/>
        <end position="351"/>
    </location>
</feature>
<dbReference type="RefSeq" id="WP_073385320.1">
    <property type="nucleotide sequence ID" value="NZ_FQVU01000001.1"/>
</dbReference>
<dbReference type="InterPro" id="IPR023606">
    <property type="entry name" value="CoA-Trfase_III_dom_1_sf"/>
</dbReference>
<protein>
    <submittedName>
        <fullName evidence="2">Alpha-methylacyl-CoA racemase</fullName>
    </submittedName>
</protein>
<accession>A0A1M5D388</accession>
<keyword evidence="3" id="KW-1185">Reference proteome</keyword>
<evidence type="ECO:0000313" key="3">
    <source>
        <dbReference type="Proteomes" id="UP000186132"/>
    </source>
</evidence>
<organism evidence="2 3">
    <name type="scientific">Jatrophihabitans endophyticus</name>
    <dbReference type="NCBI Taxonomy" id="1206085"/>
    <lineage>
        <taxon>Bacteria</taxon>
        <taxon>Bacillati</taxon>
        <taxon>Actinomycetota</taxon>
        <taxon>Actinomycetes</taxon>
        <taxon>Jatrophihabitantales</taxon>
        <taxon>Jatrophihabitantaceae</taxon>
        <taxon>Jatrophihabitans</taxon>
    </lineage>
</organism>
<dbReference type="GO" id="GO:0003824">
    <property type="term" value="F:catalytic activity"/>
    <property type="evidence" value="ECO:0007669"/>
    <property type="project" value="InterPro"/>
</dbReference>
<dbReference type="Gene3D" id="3.40.50.10540">
    <property type="entry name" value="Crotonobetainyl-coa:carnitine coa-transferase, domain 1"/>
    <property type="match status" value="1"/>
</dbReference>
<dbReference type="Proteomes" id="UP000186132">
    <property type="component" value="Unassembled WGS sequence"/>
</dbReference>
<dbReference type="PANTHER" id="PTHR48228">
    <property type="entry name" value="SUCCINYL-COA--D-CITRAMALATE COA-TRANSFERASE"/>
    <property type="match status" value="1"/>
</dbReference>
<proteinExistence type="predicted"/>
<dbReference type="Gene3D" id="3.30.1540.10">
    <property type="entry name" value="formyl-coa transferase, domain 3"/>
    <property type="match status" value="1"/>
</dbReference>
<dbReference type="STRING" id="1206085.SAMN05443575_0441"/>
<dbReference type="OrthoDB" id="3561197at2"/>
<name>A0A1M5D388_9ACTN</name>
<dbReference type="Pfam" id="PF02515">
    <property type="entry name" value="CoA_transf_3"/>
    <property type="match status" value="1"/>
</dbReference>
<dbReference type="EMBL" id="FQVU01000001">
    <property type="protein sequence ID" value="SHF61441.1"/>
    <property type="molecule type" value="Genomic_DNA"/>
</dbReference>